<sequence>MWATLAAFLACGGGGQMHPPCDPGEATVKKKPAPKTPPKAALPPQIVQFPEDQKVRAGESVELLYSHSFYFSLNQMPEYSGSQFEYKMPLYLCIDFALKIQENEHIKIENAENSSKLTITSTKQEHCGCYTLVVENKQGSRQAQVNLTIVDKPDPPARRPCASDVRSSSLTISWYGSSYDGGSAVQSYTVEIWNTLDNKWTDLTTCRSTSYNVQDLLADREYKFRVRAANVYGISEPSQESELVKVGEKQEGKFLLHGRYG</sequence>
<dbReference type="Proteomes" id="UP000827872">
    <property type="component" value="Linkage Group LG02"/>
</dbReference>
<reference evidence="1" key="1">
    <citation type="submission" date="2021-08" db="EMBL/GenBank/DDBJ databases">
        <title>The first chromosome-level gecko genome reveals the dynamic sex chromosomes of Neotropical dwarf geckos (Sphaerodactylidae: Sphaerodactylus).</title>
        <authorList>
            <person name="Pinto B.J."/>
            <person name="Keating S.E."/>
            <person name="Gamble T."/>
        </authorList>
    </citation>
    <scope>NUCLEOTIDE SEQUENCE</scope>
    <source>
        <strain evidence="1">TG3544</strain>
    </source>
</reference>
<organism evidence="1 2">
    <name type="scientific">Sphaerodactylus townsendi</name>
    <dbReference type="NCBI Taxonomy" id="933632"/>
    <lineage>
        <taxon>Eukaryota</taxon>
        <taxon>Metazoa</taxon>
        <taxon>Chordata</taxon>
        <taxon>Craniata</taxon>
        <taxon>Vertebrata</taxon>
        <taxon>Euteleostomi</taxon>
        <taxon>Lepidosauria</taxon>
        <taxon>Squamata</taxon>
        <taxon>Bifurcata</taxon>
        <taxon>Gekkota</taxon>
        <taxon>Sphaerodactylidae</taxon>
        <taxon>Sphaerodactylus</taxon>
    </lineage>
</organism>
<evidence type="ECO:0000313" key="1">
    <source>
        <dbReference type="EMBL" id="KAH8013425.1"/>
    </source>
</evidence>
<name>A0ACB8G1X1_9SAUR</name>
<dbReference type="EMBL" id="CM037615">
    <property type="protein sequence ID" value="KAH8013425.1"/>
    <property type="molecule type" value="Genomic_DNA"/>
</dbReference>
<evidence type="ECO:0000313" key="2">
    <source>
        <dbReference type="Proteomes" id="UP000827872"/>
    </source>
</evidence>
<protein>
    <submittedName>
        <fullName evidence="1">Uncharacterized protein</fullName>
    </submittedName>
</protein>
<gene>
    <name evidence="1" type="ORF">K3G42_018872</name>
</gene>
<accession>A0ACB8G1X1</accession>
<comment type="caution">
    <text evidence="1">The sequence shown here is derived from an EMBL/GenBank/DDBJ whole genome shotgun (WGS) entry which is preliminary data.</text>
</comment>
<keyword evidence="2" id="KW-1185">Reference proteome</keyword>
<proteinExistence type="predicted"/>